<dbReference type="Proteomes" id="UP001642484">
    <property type="component" value="Unassembled WGS sequence"/>
</dbReference>
<dbReference type="EMBL" id="CAXAMN010001758">
    <property type="protein sequence ID" value="CAK8996066.1"/>
    <property type="molecule type" value="Genomic_DNA"/>
</dbReference>
<keyword evidence="3" id="KW-1185">Reference proteome</keyword>
<evidence type="ECO:0000259" key="1">
    <source>
        <dbReference type="PROSITE" id="PS50106"/>
    </source>
</evidence>
<sequence length="553" mass="61643">MQRLLNYFSPEDAEWPPWHVGGRYEVMRPVDLIHRTDSPGNVLKLTPQTIVLVMAVRVVQDDAEEVIIGYLADTNIDPKRNDGRPLCGWGQLWHPKDGPKLGRRALQSWETGGCYKVDGKPVLRVGADLETDALCELDEPNEVLLLDLALAVTKSNSEPRLRGKVRTDGGLLGWLTIELPGAPPLLHRVNLLRKDALLGQISPFPVPVCLDMAVCKESARRSSRRAPVVGPSDYPWDIGGVYRTLEKVRFDEGIVLRAGKLVRVVAIRPFAAESRVDQEQLRLHLRVETGTMAGRSGWITTSSSIRKAALDVRNHLEFQQVIEAAAVEPPSEAFTVRIERCGRALGLHLRGLHIDTILPEGAFHEWNQASTAQKVKPGDRIIGVNGLDDRSIETLISEMKEKEILYVRILQDAGARPQAAGAEEELRKGPDLAMLRCDSETVLKEDNWERKEEAEARSELEEQWRSEKKSLATPSFIVGKDSARAKIRITEDEPDWKPFCEGEGVPLEDAHDKCPCREQCKEHCHEEGFLSFLSCGPRVSRGLVEPAPEPGSS</sequence>
<organism evidence="2 3">
    <name type="scientific">Durusdinium trenchii</name>
    <dbReference type="NCBI Taxonomy" id="1381693"/>
    <lineage>
        <taxon>Eukaryota</taxon>
        <taxon>Sar</taxon>
        <taxon>Alveolata</taxon>
        <taxon>Dinophyceae</taxon>
        <taxon>Suessiales</taxon>
        <taxon>Symbiodiniaceae</taxon>
        <taxon>Durusdinium</taxon>
    </lineage>
</organism>
<reference evidence="2 3" key="1">
    <citation type="submission" date="2024-02" db="EMBL/GenBank/DDBJ databases">
        <authorList>
            <person name="Chen Y."/>
            <person name="Shah S."/>
            <person name="Dougan E. K."/>
            <person name="Thang M."/>
            <person name="Chan C."/>
        </authorList>
    </citation>
    <scope>NUCLEOTIDE SEQUENCE [LARGE SCALE GENOMIC DNA]</scope>
</reference>
<feature type="domain" description="PDZ" evidence="1">
    <location>
        <begin position="335"/>
        <end position="401"/>
    </location>
</feature>
<comment type="caution">
    <text evidence="2">The sequence shown here is derived from an EMBL/GenBank/DDBJ whole genome shotgun (WGS) entry which is preliminary data.</text>
</comment>
<accession>A0ABP0I270</accession>
<dbReference type="InterPro" id="IPR001478">
    <property type="entry name" value="PDZ"/>
</dbReference>
<name>A0ABP0I270_9DINO</name>
<dbReference type="PROSITE" id="PS50106">
    <property type="entry name" value="PDZ"/>
    <property type="match status" value="1"/>
</dbReference>
<evidence type="ECO:0000313" key="3">
    <source>
        <dbReference type="Proteomes" id="UP001642484"/>
    </source>
</evidence>
<dbReference type="InterPro" id="IPR036034">
    <property type="entry name" value="PDZ_sf"/>
</dbReference>
<dbReference type="SUPFAM" id="SSF50156">
    <property type="entry name" value="PDZ domain-like"/>
    <property type="match status" value="1"/>
</dbReference>
<proteinExistence type="predicted"/>
<gene>
    <name evidence="2" type="ORF">CCMP2556_LOCUS4306</name>
</gene>
<evidence type="ECO:0000313" key="2">
    <source>
        <dbReference type="EMBL" id="CAK8996066.1"/>
    </source>
</evidence>
<protein>
    <recommendedName>
        <fullName evidence="1">PDZ domain-containing protein</fullName>
    </recommendedName>
</protein>